<gene>
    <name evidence="6" type="primary">sbcD</name>
    <name evidence="9" type="ORF">Uis1B_0214</name>
</gene>
<dbReference type="GO" id="GO:0006310">
    <property type="term" value="P:DNA recombination"/>
    <property type="evidence" value="ECO:0007669"/>
    <property type="project" value="UniProtKB-KW"/>
</dbReference>
<feature type="region of interest" description="Disordered" evidence="7">
    <location>
        <begin position="420"/>
        <end position="439"/>
    </location>
</feature>
<comment type="caution">
    <text evidence="9">The sequence shown here is derived from an EMBL/GenBank/DDBJ whole genome shotgun (WGS) entry which is preliminary data.</text>
</comment>
<dbReference type="Gene3D" id="3.60.21.10">
    <property type="match status" value="1"/>
</dbReference>
<dbReference type="OrthoDB" id="9773856at2"/>
<evidence type="ECO:0000313" key="10">
    <source>
        <dbReference type="Proteomes" id="UP000235050"/>
    </source>
</evidence>
<dbReference type="InterPro" id="IPR029052">
    <property type="entry name" value="Metallo-depent_PP-like"/>
</dbReference>
<evidence type="ECO:0000256" key="7">
    <source>
        <dbReference type="SAM" id="MobiDB-lite"/>
    </source>
</evidence>
<dbReference type="PANTHER" id="PTHR30337:SF0">
    <property type="entry name" value="NUCLEASE SBCCD SUBUNIT D"/>
    <property type="match status" value="1"/>
</dbReference>
<dbReference type="InterPro" id="IPR004593">
    <property type="entry name" value="SbcD"/>
</dbReference>
<keyword evidence="5 6" id="KW-0269">Exonuclease</keyword>
<dbReference type="Proteomes" id="UP000235050">
    <property type="component" value="Unassembled WGS sequence"/>
</dbReference>
<dbReference type="EMBL" id="NMWU01000003">
    <property type="protein sequence ID" value="PLS31912.1"/>
    <property type="molecule type" value="Genomic_DNA"/>
</dbReference>
<dbReference type="GO" id="GO:0008408">
    <property type="term" value="F:3'-5' exonuclease activity"/>
    <property type="evidence" value="ECO:0007669"/>
    <property type="project" value="InterPro"/>
</dbReference>
<name>A0A2N5JCH5_9BIFI</name>
<dbReference type="InterPro" id="IPR004843">
    <property type="entry name" value="Calcineurin-like_PHP"/>
</dbReference>
<evidence type="ECO:0000256" key="3">
    <source>
        <dbReference type="ARBA" id="ARBA00022722"/>
    </source>
</evidence>
<evidence type="ECO:0000313" key="9">
    <source>
        <dbReference type="EMBL" id="PLS31912.1"/>
    </source>
</evidence>
<comment type="subunit">
    <text evidence="6">Heterodimer of SbcC and SbcD.</text>
</comment>
<evidence type="ECO:0000256" key="1">
    <source>
        <dbReference type="ARBA" id="ARBA00010555"/>
    </source>
</evidence>
<feature type="domain" description="Calcineurin-like phosphoesterase" evidence="8">
    <location>
        <begin position="1"/>
        <end position="99"/>
    </location>
</feature>
<evidence type="ECO:0000259" key="8">
    <source>
        <dbReference type="Pfam" id="PF00149"/>
    </source>
</evidence>
<dbReference type="AlphaFoldDB" id="A0A2N5JCH5"/>
<dbReference type="GO" id="GO:0004519">
    <property type="term" value="F:endonuclease activity"/>
    <property type="evidence" value="ECO:0007669"/>
    <property type="project" value="UniProtKB-KW"/>
</dbReference>
<proteinExistence type="inferred from homology"/>
<keyword evidence="6" id="KW-0233">DNA recombination</keyword>
<keyword evidence="6" id="KW-0235">DNA replication</keyword>
<accession>A0A2N5JCH5</accession>
<sequence>MKILHTSDWHIGRRFKGLDLADYQRRALDWLVGLVKRERVDVVCVSGDVYDSPTPSASSVDLLDDVLTRLTGITDDDGRPAVDVIITPGNHDSATKLGFGAHMMCPNLHLRCEIGDIASPVIVRRRRRIEGRAETLSVETLSVETLAVYALPYLDPDVARPTLARMLDEFEGNTAASNDVVSADGRTVSADGVVSSDGRTAGDAVSSDGVAVSIPRSHEGVMTAAMRLIGDDLRRRRSEDSRLTAMLMAHAFVTGASPTDSERTIAVGGVDGVPAGVFAGSGLDYLALGHLHRPQWVTVPDDGDRRAVTLARYSGSLLAYSFSEGCRPPVVGNGKSVVLVETDEEGRIAPDRVRVIPVESGEPALVRLRGSMAELTGPMADNHRRDWVSLAVTEPEYPHGMYRRLDECYESALEKGFESTRRANDRAGNDAGAADAADGGASMAGLRRNHTELDVVKAFVVHTLGRDPDAAELDVLQTAIERVHRENGD</sequence>
<keyword evidence="10" id="KW-1185">Reference proteome</keyword>
<evidence type="ECO:0000256" key="5">
    <source>
        <dbReference type="ARBA" id="ARBA00022839"/>
    </source>
</evidence>
<dbReference type="CDD" id="cd00840">
    <property type="entry name" value="MPP_Mre11_N"/>
    <property type="match status" value="1"/>
</dbReference>
<keyword evidence="3 6" id="KW-0540">Nuclease</keyword>
<evidence type="ECO:0000256" key="4">
    <source>
        <dbReference type="ARBA" id="ARBA00022801"/>
    </source>
</evidence>
<protein>
    <recommendedName>
        <fullName evidence="2 6">Nuclease SbcCD subunit D</fullName>
    </recommendedName>
</protein>
<keyword evidence="6" id="KW-0255">Endonuclease</keyword>
<dbReference type="NCBIfam" id="TIGR00619">
    <property type="entry name" value="sbcd"/>
    <property type="match status" value="1"/>
</dbReference>
<dbReference type="InterPro" id="IPR050535">
    <property type="entry name" value="DNA_Repair-Maintenance_Comp"/>
</dbReference>
<dbReference type="Pfam" id="PF00149">
    <property type="entry name" value="Metallophos"/>
    <property type="match status" value="1"/>
</dbReference>
<dbReference type="PANTHER" id="PTHR30337">
    <property type="entry name" value="COMPONENT OF ATP-DEPENDENT DSDNA EXONUCLEASE"/>
    <property type="match status" value="1"/>
</dbReference>
<evidence type="ECO:0000256" key="6">
    <source>
        <dbReference type="RuleBase" id="RU363069"/>
    </source>
</evidence>
<reference evidence="9 10" key="1">
    <citation type="submission" date="2017-07" db="EMBL/GenBank/DDBJ databases">
        <title>Bifidobacterium novel species.</title>
        <authorList>
            <person name="Lugli G.A."/>
            <person name="Milani C."/>
            <person name="Duranti S."/>
            <person name="Mangifesta M."/>
        </authorList>
    </citation>
    <scope>NUCLEOTIDE SEQUENCE [LARGE SCALE GENOMIC DNA]</scope>
    <source>
        <strain evidence="10">Uis1B</strain>
    </source>
</reference>
<keyword evidence="4 6" id="KW-0378">Hydrolase</keyword>
<evidence type="ECO:0000256" key="2">
    <source>
        <dbReference type="ARBA" id="ARBA00013365"/>
    </source>
</evidence>
<organism evidence="9 10">
    <name type="scientific">Bifidobacterium margollesii</name>
    <dbReference type="NCBI Taxonomy" id="2020964"/>
    <lineage>
        <taxon>Bacteria</taxon>
        <taxon>Bacillati</taxon>
        <taxon>Actinomycetota</taxon>
        <taxon>Actinomycetes</taxon>
        <taxon>Bifidobacteriales</taxon>
        <taxon>Bifidobacteriaceae</taxon>
        <taxon>Bifidobacterium</taxon>
    </lineage>
</organism>
<comment type="function">
    <text evidence="6">SbcCD cleaves DNA hairpin structures. These structures can inhibit DNA replication and are intermediates in certain DNA recombination reactions. The complex acts as a 3'-&gt;5' double strand exonuclease that can open hairpins. It also has a 5' single-strand endonuclease activity.</text>
</comment>
<feature type="compositionally biased region" description="Low complexity" evidence="7">
    <location>
        <begin position="429"/>
        <end position="439"/>
    </location>
</feature>
<dbReference type="SUPFAM" id="SSF56300">
    <property type="entry name" value="Metallo-dependent phosphatases"/>
    <property type="match status" value="1"/>
</dbReference>
<comment type="similarity">
    <text evidence="1 6">Belongs to the SbcD family.</text>
</comment>
<dbReference type="GO" id="GO:0006260">
    <property type="term" value="P:DNA replication"/>
    <property type="evidence" value="ECO:0007669"/>
    <property type="project" value="UniProtKB-KW"/>
</dbReference>
<dbReference type="InterPro" id="IPR041796">
    <property type="entry name" value="Mre11_N"/>
</dbReference>
<dbReference type="RefSeq" id="WP_101614723.1">
    <property type="nucleotide sequence ID" value="NZ_NMWU01000003.1"/>
</dbReference>